<evidence type="ECO:0000313" key="1">
    <source>
        <dbReference type="EMBL" id="PHH67568.1"/>
    </source>
</evidence>
<evidence type="ECO:0008006" key="3">
    <source>
        <dbReference type="Google" id="ProtNLM"/>
    </source>
</evidence>
<sequence length="155" mass="15935">MPYTGSQHDRLALRLVLQMCSNSAATATVLRLSASAPPASDSSALSTSADAFFEAAVAAAAHLPSQSVSFESAPGLTTIEDLLRHAQSSTSSLSPILIVLGRDSGTDLGEGKIARRPHDHVVACLGSLAGYFVANLLHADVLVVQSKSPPEASPS</sequence>
<accession>A0A2C5XNT5</accession>
<gene>
    <name evidence="1" type="ORF">CDD82_1324</name>
</gene>
<dbReference type="Gene3D" id="3.40.50.12370">
    <property type="match status" value="1"/>
</dbReference>
<name>A0A2C5XNT5_9HYPO</name>
<dbReference type="Proteomes" id="UP000224854">
    <property type="component" value="Unassembled WGS sequence"/>
</dbReference>
<reference evidence="1 2" key="1">
    <citation type="submission" date="2017-06" db="EMBL/GenBank/DDBJ databases">
        <title>Ant-infecting Ophiocordyceps genomes reveal a high diversity of potential behavioral manipulation genes and a possible major role for enterotoxins.</title>
        <authorList>
            <person name="De Bekker C."/>
            <person name="Evans H.C."/>
            <person name="Brachmann A."/>
            <person name="Hughes D.P."/>
        </authorList>
    </citation>
    <scope>NUCLEOTIDE SEQUENCE [LARGE SCALE GENOMIC DNA]</scope>
    <source>
        <strain evidence="1 2">1348a</strain>
    </source>
</reference>
<dbReference type="AlphaFoldDB" id="A0A2C5XNT5"/>
<dbReference type="EMBL" id="NJEU01001394">
    <property type="protein sequence ID" value="PHH67568.1"/>
    <property type="molecule type" value="Genomic_DNA"/>
</dbReference>
<evidence type="ECO:0000313" key="2">
    <source>
        <dbReference type="Proteomes" id="UP000224854"/>
    </source>
</evidence>
<comment type="caution">
    <text evidence="1">The sequence shown here is derived from an EMBL/GenBank/DDBJ whole genome shotgun (WGS) entry which is preliminary data.</text>
</comment>
<proteinExistence type="predicted"/>
<keyword evidence="2" id="KW-1185">Reference proteome</keyword>
<organism evidence="1 2">
    <name type="scientific">Ophiocordyceps australis</name>
    <dbReference type="NCBI Taxonomy" id="1399860"/>
    <lineage>
        <taxon>Eukaryota</taxon>
        <taxon>Fungi</taxon>
        <taxon>Dikarya</taxon>
        <taxon>Ascomycota</taxon>
        <taxon>Pezizomycotina</taxon>
        <taxon>Sordariomycetes</taxon>
        <taxon>Hypocreomycetidae</taxon>
        <taxon>Hypocreales</taxon>
        <taxon>Ophiocordycipitaceae</taxon>
        <taxon>Ophiocordyceps</taxon>
    </lineage>
</organism>
<protein>
    <recommendedName>
        <fullName evidence="3">UspA domain-containing protein</fullName>
    </recommendedName>
</protein>